<organism evidence="2 3">
    <name type="scientific">Pseudaeromonas sharmana</name>
    <dbReference type="NCBI Taxonomy" id="328412"/>
    <lineage>
        <taxon>Bacteria</taxon>
        <taxon>Pseudomonadati</taxon>
        <taxon>Pseudomonadota</taxon>
        <taxon>Gammaproteobacteria</taxon>
        <taxon>Aeromonadales</taxon>
        <taxon>Aeromonadaceae</taxon>
        <taxon>Pseudaeromonas</taxon>
    </lineage>
</organism>
<accession>A0ABV8CKX7</accession>
<dbReference type="GO" id="GO:0016746">
    <property type="term" value="F:acyltransferase activity"/>
    <property type="evidence" value="ECO:0007669"/>
    <property type="project" value="UniProtKB-KW"/>
</dbReference>
<dbReference type="InterPro" id="IPR052564">
    <property type="entry name" value="N-acetyltrans/Recomb-assoc"/>
</dbReference>
<dbReference type="PANTHER" id="PTHR43451">
    <property type="entry name" value="ACETYLTRANSFERASE (GNAT) FAMILY PROTEIN"/>
    <property type="match status" value="1"/>
</dbReference>
<evidence type="ECO:0000313" key="2">
    <source>
        <dbReference type="EMBL" id="MFC3912486.1"/>
    </source>
</evidence>
<evidence type="ECO:0000259" key="1">
    <source>
        <dbReference type="PROSITE" id="PS51186"/>
    </source>
</evidence>
<name>A0ABV8CKX7_9GAMM</name>
<keyword evidence="2" id="KW-0012">Acyltransferase</keyword>
<dbReference type="PANTHER" id="PTHR43451:SF1">
    <property type="entry name" value="ACETYLTRANSFERASE"/>
    <property type="match status" value="1"/>
</dbReference>
<feature type="domain" description="N-acetyltransferase" evidence="1">
    <location>
        <begin position="29"/>
        <end position="163"/>
    </location>
</feature>
<dbReference type="PROSITE" id="PS51186">
    <property type="entry name" value="GNAT"/>
    <property type="match status" value="1"/>
</dbReference>
<dbReference type="EC" id="2.3.1.-" evidence="2"/>
<comment type="caution">
    <text evidence="2">The sequence shown here is derived from an EMBL/GenBank/DDBJ whole genome shotgun (WGS) entry which is preliminary data.</text>
</comment>
<keyword evidence="2" id="KW-0808">Transferase</keyword>
<dbReference type="InterPro" id="IPR000182">
    <property type="entry name" value="GNAT_dom"/>
</dbReference>
<gene>
    <name evidence="2" type="ORF">ACFOSS_03260</name>
</gene>
<dbReference type="Proteomes" id="UP001595692">
    <property type="component" value="Unassembled WGS sequence"/>
</dbReference>
<evidence type="ECO:0000313" key="3">
    <source>
        <dbReference type="Proteomes" id="UP001595692"/>
    </source>
</evidence>
<dbReference type="SUPFAM" id="SSF55729">
    <property type="entry name" value="Acyl-CoA N-acyltransferases (Nat)"/>
    <property type="match status" value="1"/>
</dbReference>
<sequence>MSASQPVPHLIVRRWRVGEEEALWRLKYQTIHSINRADYSAAQCAAWAPDDLDPALWRQRIAGMDPFVVELDGELAGFADLQADGYIDHFFCAATRQGCGVGRALMQHIHALAQSRSMTRLFSQVSLTARPFFEHVGFEVVCEQQLCVRGITLANFSMQKWLQPAGDAAEHQE</sequence>
<dbReference type="Pfam" id="PF13673">
    <property type="entry name" value="Acetyltransf_10"/>
    <property type="match status" value="1"/>
</dbReference>
<reference evidence="3" key="1">
    <citation type="journal article" date="2019" name="Int. J. Syst. Evol. Microbiol.">
        <title>The Global Catalogue of Microorganisms (GCM) 10K type strain sequencing project: providing services to taxonomists for standard genome sequencing and annotation.</title>
        <authorList>
            <consortium name="The Broad Institute Genomics Platform"/>
            <consortium name="The Broad Institute Genome Sequencing Center for Infectious Disease"/>
            <person name="Wu L."/>
            <person name="Ma J."/>
        </authorList>
    </citation>
    <scope>NUCLEOTIDE SEQUENCE [LARGE SCALE GENOMIC DNA]</scope>
    <source>
        <strain evidence="3">CCUG 54939</strain>
    </source>
</reference>
<protein>
    <submittedName>
        <fullName evidence="2">GNAT family N-acetyltransferase</fullName>
        <ecNumber evidence="2">2.3.1.-</ecNumber>
    </submittedName>
</protein>
<dbReference type="EMBL" id="JBHSAF010000001">
    <property type="protein sequence ID" value="MFC3912486.1"/>
    <property type="molecule type" value="Genomic_DNA"/>
</dbReference>
<dbReference type="CDD" id="cd04301">
    <property type="entry name" value="NAT_SF"/>
    <property type="match status" value="1"/>
</dbReference>
<dbReference type="RefSeq" id="WP_377150594.1">
    <property type="nucleotide sequence ID" value="NZ_JBHSAF010000001.1"/>
</dbReference>
<dbReference type="Gene3D" id="3.40.630.30">
    <property type="match status" value="1"/>
</dbReference>
<dbReference type="InterPro" id="IPR016181">
    <property type="entry name" value="Acyl_CoA_acyltransferase"/>
</dbReference>
<keyword evidence="3" id="KW-1185">Reference proteome</keyword>
<proteinExistence type="predicted"/>